<proteinExistence type="predicted"/>
<evidence type="ECO:0000313" key="1">
    <source>
        <dbReference type="EMBL" id="SBW02840.1"/>
    </source>
</evidence>
<dbReference type="EMBL" id="FLUN01000001">
    <property type="protein sequence ID" value="SBW02840.1"/>
    <property type="molecule type" value="Genomic_DNA"/>
</dbReference>
<dbReference type="PANTHER" id="PTHR15394:SF3">
    <property type="entry name" value="SERINE HYDROLASE RBBP9"/>
    <property type="match status" value="1"/>
</dbReference>
<name>A0A212JTS0_9FIRM</name>
<gene>
    <name evidence="1" type="ORF">KL86CLO1_11703</name>
</gene>
<dbReference type="GO" id="GO:0016787">
    <property type="term" value="F:hydrolase activity"/>
    <property type="evidence" value="ECO:0007669"/>
    <property type="project" value="InterPro"/>
</dbReference>
<dbReference type="SUPFAM" id="SSF53474">
    <property type="entry name" value="alpha/beta-Hydrolases"/>
    <property type="match status" value="1"/>
</dbReference>
<dbReference type="Pfam" id="PF06821">
    <property type="entry name" value="Ser_hydrolase"/>
    <property type="match status" value="1"/>
</dbReference>
<dbReference type="AlphaFoldDB" id="A0A212JTS0"/>
<dbReference type="PANTHER" id="PTHR15394">
    <property type="entry name" value="SERINE HYDROLASE RBBP9"/>
    <property type="match status" value="1"/>
</dbReference>
<dbReference type="Gene3D" id="3.40.50.1820">
    <property type="entry name" value="alpha/beta hydrolase"/>
    <property type="match status" value="1"/>
</dbReference>
<accession>A0A212JTS0</accession>
<reference evidence="1" key="1">
    <citation type="submission" date="2016-04" db="EMBL/GenBank/DDBJ databases">
        <authorList>
            <person name="Evans L.H."/>
            <person name="Alamgir A."/>
            <person name="Owens N."/>
            <person name="Weber N.D."/>
            <person name="Virtaneva K."/>
            <person name="Barbian K."/>
            <person name="Babar A."/>
            <person name="Rosenke K."/>
        </authorList>
    </citation>
    <scope>NUCLEOTIDE SEQUENCE</scope>
    <source>
        <strain evidence="1">86</strain>
    </source>
</reference>
<evidence type="ECO:0008006" key="2">
    <source>
        <dbReference type="Google" id="ProtNLM"/>
    </source>
</evidence>
<organism evidence="1">
    <name type="scientific">uncultured Eubacteriales bacterium</name>
    <dbReference type="NCBI Taxonomy" id="172733"/>
    <lineage>
        <taxon>Bacteria</taxon>
        <taxon>Bacillati</taxon>
        <taxon>Bacillota</taxon>
        <taxon>Clostridia</taxon>
        <taxon>Eubacteriales</taxon>
        <taxon>environmental samples</taxon>
    </lineage>
</organism>
<dbReference type="InterPro" id="IPR029058">
    <property type="entry name" value="AB_hydrolase_fold"/>
</dbReference>
<protein>
    <recommendedName>
        <fullName evidence="2">Esterase</fullName>
    </recommendedName>
</protein>
<dbReference type="InterPro" id="IPR010662">
    <property type="entry name" value="RBBP9/YdeN"/>
</dbReference>
<sequence>MPDSNNPHLSTWIKQLENSIPDLDENTILVGHSLGCVTVLRYLLKKGIRICGIVLVSGFIGQNPMSIQTEGLSGFVQGELDFIKINHLAPKRYVITASDDDIVPSCSTQEMAKTLDAQLIVLDSGKHFIERDGYMSFPVLLNILQQMVEL</sequence>